<dbReference type="InterPro" id="IPR050126">
    <property type="entry name" value="Ap4A_hydrolase"/>
</dbReference>
<organism evidence="2 3">
    <name type="scientific">Grylomicrobium aquisgranensis</name>
    <dbReference type="NCBI Taxonomy" id="2926318"/>
    <lineage>
        <taxon>Bacteria</taxon>
        <taxon>Bacillati</taxon>
        <taxon>Bacillota</taxon>
        <taxon>Erysipelotrichia</taxon>
        <taxon>Erysipelotrichales</taxon>
        <taxon>Erysipelotrichaceae</taxon>
        <taxon>Grylomicrobium</taxon>
    </lineage>
</organism>
<feature type="domain" description="Calcineurin-like phosphoesterase" evidence="1">
    <location>
        <begin position="1"/>
        <end position="190"/>
    </location>
</feature>
<dbReference type="GO" id="GO:0005737">
    <property type="term" value="C:cytoplasm"/>
    <property type="evidence" value="ECO:0007669"/>
    <property type="project" value="TreeGrafter"/>
</dbReference>
<sequence>MSVYVMSDLHGCKDEFDQMLKIIDFTEYDELWIDGDVCDRGRHSIALLQEIMHHDNMHMIFGNHDVWLARYTQELIDAKKDSASVDMTNDLLCWLHYNGGYRTADEFMDLSFPECYDIKLYLEDRLLYKYLDVHGRKFLLLHAGLSEEYMHPDTRLSEVPAQILVWTHAEIDANPFPDCTMILGHVPTFMYHPKYDGKIIHSDDNRTIHIDCGCVYGRTLGCLRLDDMKEFYVPSSYPYLQYYPDSYLKECGIEPHA</sequence>
<dbReference type="InterPro" id="IPR029052">
    <property type="entry name" value="Metallo-depent_PP-like"/>
</dbReference>
<evidence type="ECO:0000313" key="3">
    <source>
        <dbReference type="Proteomes" id="UP001286174"/>
    </source>
</evidence>
<protein>
    <submittedName>
        <fullName evidence="2">Fructose-bisphosphatase class III</fullName>
        <ecNumber evidence="2">3.1.3.11</ecNumber>
    </submittedName>
</protein>
<dbReference type="Gene3D" id="3.60.21.10">
    <property type="match status" value="1"/>
</dbReference>
<comment type="caution">
    <text evidence="2">The sequence shown here is derived from an EMBL/GenBank/DDBJ whole genome shotgun (WGS) entry which is preliminary data.</text>
</comment>
<dbReference type="EMBL" id="JALBUR010000005">
    <property type="protein sequence ID" value="MDX8419166.1"/>
    <property type="molecule type" value="Genomic_DNA"/>
</dbReference>
<dbReference type="EC" id="3.1.3.11" evidence="2"/>
<evidence type="ECO:0000259" key="1">
    <source>
        <dbReference type="Pfam" id="PF00149"/>
    </source>
</evidence>
<dbReference type="Pfam" id="PF00149">
    <property type="entry name" value="Metallophos"/>
    <property type="match status" value="1"/>
</dbReference>
<gene>
    <name evidence="2" type="ORF">MOZ60_03550</name>
</gene>
<dbReference type="SUPFAM" id="SSF56300">
    <property type="entry name" value="Metallo-dependent phosphatases"/>
    <property type="match status" value="1"/>
</dbReference>
<dbReference type="GO" id="GO:0042132">
    <property type="term" value="F:fructose 1,6-bisphosphate 1-phosphatase activity"/>
    <property type="evidence" value="ECO:0007669"/>
    <property type="project" value="UniProtKB-EC"/>
</dbReference>
<proteinExistence type="predicted"/>
<dbReference type="InterPro" id="IPR004843">
    <property type="entry name" value="Calcineurin-like_PHP"/>
</dbReference>
<keyword evidence="2" id="KW-0378">Hydrolase</keyword>
<accession>A0AB35U219</accession>
<dbReference type="RefSeq" id="WP_108774100.1">
    <property type="nucleotide sequence ID" value="NZ_JALBUR010000005.1"/>
</dbReference>
<dbReference type="AlphaFoldDB" id="A0AB35U219"/>
<evidence type="ECO:0000313" key="2">
    <source>
        <dbReference type="EMBL" id="MDX8419166.1"/>
    </source>
</evidence>
<keyword evidence="3" id="KW-1185">Reference proteome</keyword>
<name>A0AB35U219_9FIRM</name>
<dbReference type="Proteomes" id="UP001286174">
    <property type="component" value="Unassembled WGS sequence"/>
</dbReference>
<dbReference type="PANTHER" id="PTHR42850">
    <property type="entry name" value="METALLOPHOSPHOESTERASE"/>
    <property type="match status" value="1"/>
</dbReference>
<reference evidence="2 3" key="1">
    <citation type="submission" date="2022-03" db="EMBL/GenBank/DDBJ databases">
        <title>Novel taxa within the pig intestine.</title>
        <authorList>
            <person name="Wylensek D."/>
            <person name="Bishof K."/>
            <person name="Afrizal A."/>
            <person name="Clavel T."/>
        </authorList>
    </citation>
    <scope>NUCLEOTIDE SEQUENCE [LARGE SCALE GENOMIC DNA]</scope>
    <source>
        <strain evidence="2 3">CLA-KB-P133</strain>
    </source>
</reference>
<dbReference type="PANTHER" id="PTHR42850:SF4">
    <property type="entry name" value="ZINC-DEPENDENT ENDOPOLYPHOSPHATASE"/>
    <property type="match status" value="1"/>
</dbReference>